<evidence type="ECO:0000313" key="3">
    <source>
        <dbReference type="Proteomes" id="UP000054928"/>
    </source>
</evidence>
<evidence type="ECO:0000313" key="2">
    <source>
        <dbReference type="EMBL" id="CEG46363.1"/>
    </source>
</evidence>
<dbReference type="RefSeq" id="XP_024582732.1">
    <property type="nucleotide sequence ID" value="XM_024717210.1"/>
</dbReference>
<keyword evidence="1" id="KW-0472">Membrane</keyword>
<protein>
    <recommendedName>
        <fullName evidence="4">Transmembrane protein</fullName>
    </recommendedName>
</protein>
<organism evidence="2 3">
    <name type="scientific">Plasmopara halstedii</name>
    <name type="common">Downy mildew of sunflower</name>
    <dbReference type="NCBI Taxonomy" id="4781"/>
    <lineage>
        <taxon>Eukaryota</taxon>
        <taxon>Sar</taxon>
        <taxon>Stramenopiles</taxon>
        <taxon>Oomycota</taxon>
        <taxon>Peronosporomycetes</taxon>
        <taxon>Peronosporales</taxon>
        <taxon>Peronosporaceae</taxon>
        <taxon>Plasmopara</taxon>
    </lineage>
</organism>
<sequence length="177" mass="19130">MQRSHRKLLNAALCSNIILSCALLLTTMFLLETPYVGLDATITASVYVVFNFVSIVILNKAPSAFCVGFVVGASLLVLVLAVQSALYWGEAHSNSRYQSAGYLASGIHSMIFLVQCGVTTVVVKSKEAVIDTYAAYEYIPDNVLSTNRSGPTCLMNYNTATSTVNIDRLNFGRIGNT</sequence>
<dbReference type="Proteomes" id="UP000054928">
    <property type="component" value="Unassembled WGS sequence"/>
</dbReference>
<evidence type="ECO:0008006" key="4">
    <source>
        <dbReference type="Google" id="ProtNLM"/>
    </source>
</evidence>
<feature type="transmembrane region" description="Helical" evidence="1">
    <location>
        <begin position="65"/>
        <end position="88"/>
    </location>
</feature>
<feature type="transmembrane region" description="Helical" evidence="1">
    <location>
        <begin position="12"/>
        <end position="31"/>
    </location>
</feature>
<dbReference type="PROSITE" id="PS51257">
    <property type="entry name" value="PROKAR_LIPOPROTEIN"/>
    <property type="match status" value="1"/>
</dbReference>
<proteinExistence type="predicted"/>
<dbReference type="GeneID" id="36397821"/>
<dbReference type="OrthoDB" id="78857at2759"/>
<dbReference type="OMA" id="WTISSCR"/>
<keyword evidence="1" id="KW-0812">Transmembrane</keyword>
<feature type="transmembrane region" description="Helical" evidence="1">
    <location>
        <begin position="100"/>
        <end position="123"/>
    </location>
</feature>
<keyword evidence="1" id="KW-1133">Transmembrane helix</keyword>
<reference evidence="3" key="1">
    <citation type="submission" date="2014-09" db="EMBL/GenBank/DDBJ databases">
        <authorList>
            <person name="Sharma Rahul"/>
            <person name="Thines Marco"/>
        </authorList>
    </citation>
    <scope>NUCLEOTIDE SEQUENCE [LARGE SCALE GENOMIC DNA]</scope>
</reference>
<evidence type="ECO:0000256" key="1">
    <source>
        <dbReference type="SAM" id="Phobius"/>
    </source>
</evidence>
<accession>A0A0N7L784</accession>
<name>A0A0N7L784_PLAHL</name>
<dbReference type="EMBL" id="CCYD01002047">
    <property type="protein sequence ID" value="CEG46363.1"/>
    <property type="molecule type" value="Genomic_DNA"/>
</dbReference>
<feature type="transmembrane region" description="Helical" evidence="1">
    <location>
        <begin position="37"/>
        <end position="58"/>
    </location>
</feature>
<keyword evidence="3" id="KW-1185">Reference proteome</keyword>
<dbReference type="AlphaFoldDB" id="A0A0N7L784"/>